<protein>
    <submittedName>
        <fullName evidence="1">Uncharacterized protein</fullName>
    </submittedName>
</protein>
<proteinExistence type="predicted"/>
<gene>
    <name evidence="1" type="ORF">DPMN_075276</name>
</gene>
<evidence type="ECO:0000313" key="1">
    <source>
        <dbReference type="EMBL" id="KAH3700301.1"/>
    </source>
</evidence>
<reference evidence="1" key="2">
    <citation type="submission" date="2020-11" db="EMBL/GenBank/DDBJ databases">
        <authorList>
            <person name="McCartney M.A."/>
            <person name="Auch B."/>
            <person name="Kono T."/>
            <person name="Mallez S."/>
            <person name="Becker A."/>
            <person name="Gohl D.M."/>
            <person name="Silverstein K.A.T."/>
            <person name="Koren S."/>
            <person name="Bechman K.B."/>
            <person name="Herman A."/>
            <person name="Abrahante J.E."/>
            <person name="Garbe J."/>
        </authorList>
    </citation>
    <scope>NUCLEOTIDE SEQUENCE</scope>
    <source>
        <strain evidence="1">Duluth1</strain>
        <tissue evidence="1">Whole animal</tissue>
    </source>
</reference>
<keyword evidence="2" id="KW-1185">Reference proteome</keyword>
<accession>A0A9D3YKS4</accession>
<name>A0A9D3YKS4_DREPO</name>
<comment type="caution">
    <text evidence="1">The sequence shown here is derived from an EMBL/GenBank/DDBJ whole genome shotgun (WGS) entry which is preliminary data.</text>
</comment>
<dbReference type="EMBL" id="JAIWYP010000015">
    <property type="protein sequence ID" value="KAH3700301.1"/>
    <property type="molecule type" value="Genomic_DNA"/>
</dbReference>
<dbReference type="Proteomes" id="UP000828390">
    <property type="component" value="Unassembled WGS sequence"/>
</dbReference>
<organism evidence="1 2">
    <name type="scientific">Dreissena polymorpha</name>
    <name type="common">Zebra mussel</name>
    <name type="synonym">Mytilus polymorpha</name>
    <dbReference type="NCBI Taxonomy" id="45954"/>
    <lineage>
        <taxon>Eukaryota</taxon>
        <taxon>Metazoa</taxon>
        <taxon>Spiralia</taxon>
        <taxon>Lophotrochozoa</taxon>
        <taxon>Mollusca</taxon>
        <taxon>Bivalvia</taxon>
        <taxon>Autobranchia</taxon>
        <taxon>Heteroconchia</taxon>
        <taxon>Euheterodonta</taxon>
        <taxon>Imparidentia</taxon>
        <taxon>Neoheterodontei</taxon>
        <taxon>Myida</taxon>
        <taxon>Dreissenoidea</taxon>
        <taxon>Dreissenidae</taxon>
        <taxon>Dreissena</taxon>
    </lineage>
</organism>
<sequence length="129" mass="13891">MANINAGEAIQYTKSTGYSKLSTEQLHQLDTECAAVHISEIGTSGMYASRVLTRKNAPPPGGHVFQPTGIIFKFVQDIIRINLLTKVLTSFINDPPVGSHTINVASRVLTRKNAPPPGGHVFQPTGIIL</sequence>
<reference evidence="1" key="1">
    <citation type="journal article" date="2019" name="bioRxiv">
        <title>The Genome of the Zebra Mussel, Dreissena polymorpha: A Resource for Invasive Species Research.</title>
        <authorList>
            <person name="McCartney M.A."/>
            <person name="Auch B."/>
            <person name="Kono T."/>
            <person name="Mallez S."/>
            <person name="Zhang Y."/>
            <person name="Obille A."/>
            <person name="Becker A."/>
            <person name="Abrahante J.E."/>
            <person name="Garbe J."/>
            <person name="Badalamenti J.P."/>
            <person name="Herman A."/>
            <person name="Mangelson H."/>
            <person name="Liachko I."/>
            <person name="Sullivan S."/>
            <person name="Sone E.D."/>
            <person name="Koren S."/>
            <person name="Silverstein K.A.T."/>
            <person name="Beckman K.B."/>
            <person name="Gohl D.M."/>
        </authorList>
    </citation>
    <scope>NUCLEOTIDE SEQUENCE</scope>
    <source>
        <strain evidence="1">Duluth1</strain>
        <tissue evidence="1">Whole animal</tissue>
    </source>
</reference>
<evidence type="ECO:0000313" key="2">
    <source>
        <dbReference type="Proteomes" id="UP000828390"/>
    </source>
</evidence>
<dbReference type="AlphaFoldDB" id="A0A9D3YKS4"/>